<feature type="region of interest" description="Disordered" evidence="1">
    <location>
        <begin position="48"/>
        <end position="68"/>
    </location>
</feature>
<gene>
    <name evidence="2" type="ORF">B1A_14315</name>
</gene>
<protein>
    <submittedName>
        <fullName evidence="2">Integrase catalytic region</fullName>
    </submittedName>
</protein>
<dbReference type="Pfam" id="PF13565">
    <property type="entry name" value="HTH_32"/>
    <property type="match status" value="1"/>
</dbReference>
<feature type="non-terminal residue" evidence="2">
    <location>
        <position position="1"/>
    </location>
</feature>
<dbReference type="AlphaFoldDB" id="T0ZS40"/>
<evidence type="ECO:0000313" key="2">
    <source>
        <dbReference type="EMBL" id="EQD47478.1"/>
    </source>
</evidence>
<dbReference type="InterPro" id="IPR009057">
    <property type="entry name" value="Homeodomain-like_sf"/>
</dbReference>
<sequence>VTSIFVSDRQRAIELIEEAHASSARYAKACEILEISVRTYQRWKRQEDALRDKRKGSHQNKPSHALTEEEEQLIINTCTKAEYSSLSPAQIVPKLADDGVYLESESTFWRVLRKIKC</sequence>
<dbReference type="EMBL" id="AUZX01010505">
    <property type="protein sequence ID" value="EQD47478.1"/>
    <property type="molecule type" value="Genomic_DNA"/>
</dbReference>
<reference evidence="2" key="2">
    <citation type="journal article" date="2014" name="ISME J.">
        <title>Microbial stratification in low pH oxic and suboxic macroscopic growths along an acid mine drainage.</title>
        <authorList>
            <person name="Mendez-Garcia C."/>
            <person name="Mesa V."/>
            <person name="Sprenger R.R."/>
            <person name="Richter M."/>
            <person name="Diez M.S."/>
            <person name="Solano J."/>
            <person name="Bargiela R."/>
            <person name="Golyshina O.V."/>
            <person name="Manteca A."/>
            <person name="Ramos J.L."/>
            <person name="Gallego J.R."/>
            <person name="Llorente I."/>
            <person name="Martins Dos Santos V.A."/>
            <person name="Jensen O.N."/>
            <person name="Pelaez A.I."/>
            <person name="Sanchez J."/>
            <person name="Ferrer M."/>
        </authorList>
    </citation>
    <scope>NUCLEOTIDE SEQUENCE</scope>
</reference>
<organism evidence="2">
    <name type="scientific">mine drainage metagenome</name>
    <dbReference type="NCBI Taxonomy" id="410659"/>
    <lineage>
        <taxon>unclassified sequences</taxon>
        <taxon>metagenomes</taxon>
        <taxon>ecological metagenomes</taxon>
    </lineage>
</organism>
<proteinExistence type="predicted"/>
<dbReference type="SUPFAM" id="SSF46689">
    <property type="entry name" value="Homeodomain-like"/>
    <property type="match status" value="1"/>
</dbReference>
<name>T0ZS40_9ZZZZ</name>
<reference evidence="2" key="1">
    <citation type="submission" date="2013-08" db="EMBL/GenBank/DDBJ databases">
        <authorList>
            <person name="Mendez C."/>
            <person name="Richter M."/>
            <person name="Ferrer M."/>
            <person name="Sanchez J."/>
        </authorList>
    </citation>
    <scope>NUCLEOTIDE SEQUENCE</scope>
</reference>
<evidence type="ECO:0000256" key="1">
    <source>
        <dbReference type="SAM" id="MobiDB-lite"/>
    </source>
</evidence>
<comment type="caution">
    <text evidence="2">The sequence shown here is derived from an EMBL/GenBank/DDBJ whole genome shotgun (WGS) entry which is preliminary data.</text>
</comment>
<accession>T0ZS40</accession>